<feature type="compositionally biased region" description="Basic residues" evidence="1">
    <location>
        <begin position="164"/>
        <end position="179"/>
    </location>
</feature>
<gene>
    <name evidence="2" type="ORF">AGLY_002965</name>
</gene>
<feature type="compositionally biased region" description="Basic and acidic residues" evidence="1">
    <location>
        <begin position="50"/>
        <end position="75"/>
    </location>
</feature>
<name>A0A6G0U1V5_APHGL</name>
<protein>
    <submittedName>
        <fullName evidence="2">Uncharacterized protein</fullName>
    </submittedName>
</protein>
<feature type="compositionally biased region" description="Basic and acidic residues" evidence="1">
    <location>
        <begin position="98"/>
        <end position="121"/>
    </location>
</feature>
<feature type="compositionally biased region" description="Basic and acidic residues" evidence="1">
    <location>
        <begin position="139"/>
        <end position="163"/>
    </location>
</feature>
<dbReference type="Proteomes" id="UP000475862">
    <property type="component" value="Unassembled WGS sequence"/>
</dbReference>
<comment type="caution">
    <text evidence="2">The sequence shown here is derived from an EMBL/GenBank/DDBJ whole genome shotgun (WGS) entry which is preliminary data.</text>
</comment>
<evidence type="ECO:0000313" key="2">
    <source>
        <dbReference type="EMBL" id="KAE9543054.1"/>
    </source>
</evidence>
<evidence type="ECO:0000256" key="1">
    <source>
        <dbReference type="SAM" id="MobiDB-lite"/>
    </source>
</evidence>
<dbReference type="EMBL" id="VYZN01000009">
    <property type="protein sequence ID" value="KAE9543054.1"/>
    <property type="molecule type" value="Genomic_DNA"/>
</dbReference>
<feature type="region of interest" description="Disordered" evidence="1">
    <location>
        <begin position="40"/>
        <end position="78"/>
    </location>
</feature>
<evidence type="ECO:0000313" key="3">
    <source>
        <dbReference type="Proteomes" id="UP000475862"/>
    </source>
</evidence>
<sequence>MNAPCSELSAVLSVHATSVSVPARPVHGDRVVAAVGLEPVVGSGDQPDGAEERHVIGGDRRAGRQHEQRDQRLRVPEPAVVVEVGPELGEQRSREARLQLHDRGQAGERGGRQPREQRVHGEPAATLAAGHPELLGGRVQHDPHVGRHDEHPSEGRQETELRGERRRQARQPVARRHGPQGHGQVARVADQQAGRQAGQVLFGQVLWLGRAAATPAAPEQREMGDQRCDRHARSGHARVRQVHGVRRLFVRPEQPFHVVGAHPQQGRGARRGHRRPDFRHVPDAFLVHVHVRRLVVHGPVVVLAPAERHVRHARPRKLVPDHVPALGRRHVVNLVRGARDPSRSGRPDREQRPEADRRFQRRRRRFAHQVPRGQAVAPGAVGVPEHAHVLATGRPVLEHGVRVRRASSGRGGRRAVRTSVHDLGGSLADAGPQRRSARRPVVVGRSLDPEAACEQSPVGVVGVVPLAVPVQQRVVGRVLQPNADRRPAVVSGTVEQRFPVDHLSAFAVAPSAPDVLISVPIAGRLHGVSGHKIVGPPFALVANLVIHHRVPRTPADHQRSSSVRAVHVVTPVPGVVVRASGDGHDLIRFRVELTVPTTVAVQFAVRVVVTVRQRLAVVFERFSTYQFRVGPIRTEKS</sequence>
<accession>A0A6G0U1V5</accession>
<proteinExistence type="predicted"/>
<dbReference type="AlphaFoldDB" id="A0A6G0U1V5"/>
<feature type="region of interest" description="Disordered" evidence="1">
    <location>
        <begin position="335"/>
        <end position="358"/>
    </location>
</feature>
<feature type="compositionally biased region" description="Basic and acidic residues" evidence="1">
    <location>
        <begin position="337"/>
        <end position="358"/>
    </location>
</feature>
<feature type="region of interest" description="Disordered" evidence="1">
    <location>
        <begin position="135"/>
        <end position="191"/>
    </location>
</feature>
<keyword evidence="3" id="KW-1185">Reference proteome</keyword>
<organism evidence="2 3">
    <name type="scientific">Aphis glycines</name>
    <name type="common">Soybean aphid</name>
    <dbReference type="NCBI Taxonomy" id="307491"/>
    <lineage>
        <taxon>Eukaryota</taxon>
        <taxon>Metazoa</taxon>
        <taxon>Ecdysozoa</taxon>
        <taxon>Arthropoda</taxon>
        <taxon>Hexapoda</taxon>
        <taxon>Insecta</taxon>
        <taxon>Pterygota</taxon>
        <taxon>Neoptera</taxon>
        <taxon>Paraneoptera</taxon>
        <taxon>Hemiptera</taxon>
        <taxon>Sternorrhyncha</taxon>
        <taxon>Aphidomorpha</taxon>
        <taxon>Aphidoidea</taxon>
        <taxon>Aphididae</taxon>
        <taxon>Aphidini</taxon>
        <taxon>Aphis</taxon>
        <taxon>Aphis</taxon>
    </lineage>
</organism>
<feature type="region of interest" description="Disordered" evidence="1">
    <location>
        <begin position="98"/>
        <end position="122"/>
    </location>
</feature>
<reference evidence="2 3" key="1">
    <citation type="submission" date="2019-08" db="EMBL/GenBank/DDBJ databases">
        <title>The genome of the soybean aphid Biotype 1, its phylome, world population structure and adaptation to the North American continent.</title>
        <authorList>
            <person name="Giordano R."/>
            <person name="Donthu R.K."/>
            <person name="Hernandez A.G."/>
            <person name="Wright C.L."/>
            <person name="Zimin A.V."/>
        </authorList>
    </citation>
    <scope>NUCLEOTIDE SEQUENCE [LARGE SCALE GENOMIC DNA]</scope>
    <source>
        <tissue evidence="2">Whole aphids</tissue>
    </source>
</reference>